<keyword evidence="3" id="KW-0479">Metal-binding</keyword>
<dbReference type="InterPro" id="IPR036188">
    <property type="entry name" value="FAD/NAD-bd_sf"/>
</dbReference>
<dbReference type="AlphaFoldDB" id="A0A939PBA7"/>
<dbReference type="PANTHER" id="PTHR46056:SF12">
    <property type="entry name" value="LONG-CHAIN-ALCOHOL OXIDASE"/>
    <property type="match status" value="1"/>
</dbReference>
<keyword evidence="11" id="KW-1185">Reference proteome</keyword>
<dbReference type="Proteomes" id="UP000669179">
    <property type="component" value="Unassembled WGS sequence"/>
</dbReference>
<keyword evidence="6" id="KW-0408">Iron</keyword>
<reference evidence="10" key="1">
    <citation type="submission" date="2021-03" db="EMBL/GenBank/DDBJ databases">
        <authorList>
            <person name="Kanchanasin P."/>
            <person name="Saeng-In P."/>
            <person name="Phongsopitanun W."/>
            <person name="Yuki M."/>
            <person name="Kudo T."/>
            <person name="Ohkuma M."/>
            <person name="Tanasupawat S."/>
        </authorList>
    </citation>
    <scope>NUCLEOTIDE SEQUENCE</scope>
    <source>
        <strain evidence="10">GKU 128</strain>
    </source>
</reference>
<evidence type="ECO:0000259" key="9">
    <source>
        <dbReference type="PROSITE" id="PS51379"/>
    </source>
</evidence>
<dbReference type="SUPFAM" id="SSF51905">
    <property type="entry name" value="FAD/NAD(P)-binding domain"/>
    <property type="match status" value="1"/>
</dbReference>
<dbReference type="InterPro" id="IPR017896">
    <property type="entry name" value="4Fe4S_Fe-S-bd"/>
</dbReference>
<dbReference type="GO" id="GO:0046872">
    <property type="term" value="F:metal ion binding"/>
    <property type="evidence" value="ECO:0007669"/>
    <property type="project" value="UniProtKB-KW"/>
</dbReference>
<dbReference type="InterPro" id="IPR007867">
    <property type="entry name" value="GMC_OxRtase_C"/>
</dbReference>
<comment type="caution">
    <text evidence="10">The sequence shown here is derived from an EMBL/GenBank/DDBJ whole genome shotgun (WGS) entry which is preliminary data.</text>
</comment>
<keyword evidence="7" id="KW-0411">Iron-sulfur</keyword>
<evidence type="ECO:0000313" key="10">
    <source>
        <dbReference type="EMBL" id="MBO2449435.1"/>
    </source>
</evidence>
<feature type="domain" description="4Fe-4S ferredoxin-type" evidence="9">
    <location>
        <begin position="276"/>
        <end position="307"/>
    </location>
</feature>
<sequence>MRSVLSPAEAAVLADLCELVVPGSSAIGPELYIELAIAGMPQRTEDDLHAAIGLLASITRPEALAPLTATAAFGLVRRLAIEAYYGGFAAPDHSGPTGWDEIDFNAPQARRLARDWSFLAEPEPASDPLPDTVGTVVVGSGAGGGLVAAELGKNGHDVLVIEAGGLHQASEHTRFELEARHRLWWPARFADTGEDDEPVALLAGRCVGGSTVINTKVAMRAAPSDLARFRAQTGLAEDLDPWYGLVERWLGVRERADWTPSVHRLREGLRTLGASLEPVRSYTDHNCTRCGSCLQGCPTNAGKSALNTFITPALGRGEIRLATRVTAESLLIEDGAVTGVVCRTSRGRETVRTRTVVLAAGTLNTPRILLSSPGFDRPVGRTLGLHPARLVYGRFDEPQDCHRVYPITAHCLDRQEDFVLEGTTIQDPVSFAESLVDEAGRPLWGERLAAAARAYRHWAGVLVMAGDENTGVIEPALDGGSIVTKRFSRAERDRMDEGLAFASAALRAAGAREVIWTGLSTTHMQGSVPMGEDTVRSAVDSWGRSHDVAGLHVADGSVIPASMSVNPSLTIMALAARVAAGLVREHAEASRTGVRR</sequence>
<evidence type="ECO:0000313" key="11">
    <source>
        <dbReference type="Proteomes" id="UP000669179"/>
    </source>
</evidence>
<organism evidence="10 11">
    <name type="scientific">Actinomadura barringtoniae</name>
    <dbReference type="NCBI Taxonomy" id="1427535"/>
    <lineage>
        <taxon>Bacteria</taxon>
        <taxon>Bacillati</taxon>
        <taxon>Actinomycetota</taxon>
        <taxon>Actinomycetes</taxon>
        <taxon>Streptosporangiales</taxon>
        <taxon>Thermomonosporaceae</taxon>
        <taxon>Actinomadura</taxon>
    </lineage>
</organism>
<dbReference type="PROSITE" id="PS00623">
    <property type="entry name" value="GMC_OXRED_1"/>
    <property type="match status" value="1"/>
</dbReference>
<dbReference type="InterPro" id="IPR000172">
    <property type="entry name" value="GMC_OxRdtase_N"/>
</dbReference>
<protein>
    <submittedName>
        <fullName evidence="10">GMC family oxidoreductase</fullName>
    </submittedName>
</protein>
<evidence type="ECO:0000256" key="1">
    <source>
        <dbReference type="ARBA" id="ARBA00010790"/>
    </source>
</evidence>
<evidence type="ECO:0000256" key="3">
    <source>
        <dbReference type="ARBA" id="ARBA00022723"/>
    </source>
</evidence>
<evidence type="ECO:0000256" key="4">
    <source>
        <dbReference type="ARBA" id="ARBA00022827"/>
    </source>
</evidence>
<name>A0A939PBA7_9ACTN</name>
<comment type="similarity">
    <text evidence="1 8">Belongs to the GMC oxidoreductase family.</text>
</comment>
<dbReference type="EMBL" id="JAGEOJ010000008">
    <property type="protein sequence ID" value="MBO2449435.1"/>
    <property type="molecule type" value="Genomic_DNA"/>
</dbReference>
<dbReference type="PANTHER" id="PTHR46056">
    <property type="entry name" value="LONG-CHAIN-ALCOHOL OXIDASE"/>
    <property type="match status" value="1"/>
</dbReference>
<proteinExistence type="inferred from homology"/>
<dbReference type="RefSeq" id="WP_208257329.1">
    <property type="nucleotide sequence ID" value="NZ_JAGEOJ010000008.1"/>
</dbReference>
<dbReference type="PROSITE" id="PS51379">
    <property type="entry name" value="4FE4S_FER_2"/>
    <property type="match status" value="1"/>
</dbReference>
<keyword evidence="5" id="KW-0560">Oxidoreductase</keyword>
<dbReference type="Pfam" id="PF05199">
    <property type="entry name" value="GMC_oxred_C"/>
    <property type="match status" value="1"/>
</dbReference>
<keyword evidence="4 8" id="KW-0274">FAD</keyword>
<accession>A0A939PBA7</accession>
<gene>
    <name evidence="10" type="ORF">J4573_20200</name>
</gene>
<dbReference type="GO" id="GO:0016614">
    <property type="term" value="F:oxidoreductase activity, acting on CH-OH group of donors"/>
    <property type="evidence" value="ECO:0007669"/>
    <property type="project" value="InterPro"/>
</dbReference>
<dbReference type="Gene3D" id="3.50.50.60">
    <property type="entry name" value="FAD/NAD(P)-binding domain"/>
    <property type="match status" value="2"/>
</dbReference>
<evidence type="ECO:0000256" key="6">
    <source>
        <dbReference type="ARBA" id="ARBA00023004"/>
    </source>
</evidence>
<dbReference type="PROSITE" id="PS00198">
    <property type="entry name" value="4FE4S_FER_1"/>
    <property type="match status" value="1"/>
</dbReference>
<dbReference type="GO" id="GO:0050660">
    <property type="term" value="F:flavin adenine dinucleotide binding"/>
    <property type="evidence" value="ECO:0007669"/>
    <property type="project" value="InterPro"/>
</dbReference>
<evidence type="ECO:0000256" key="8">
    <source>
        <dbReference type="RuleBase" id="RU003968"/>
    </source>
</evidence>
<dbReference type="GO" id="GO:0051536">
    <property type="term" value="F:iron-sulfur cluster binding"/>
    <property type="evidence" value="ECO:0007669"/>
    <property type="project" value="UniProtKB-KW"/>
</dbReference>
<keyword evidence="2 8" id="KW-0285">Flavoprotein</keyword>
<evidence type="ECO:0000256" key="7">
    <source>
        <dbReference type="ARBA" id="ARBA00023014"/>
    </source>
</evidence>
<dbReference type="Pfam" id="PF00732">
    <property type="entry name" value="GMC_oxred_N"/>
    <property type="match status" value="1"/>
</dbReference>
<evidence type="ECO:0000256" key="2">
    <source>
        <dbReference type="ARBA" id="ARBA00022630"/>
    </source>
</evidence>
<evidence type="ECO:0000256" key="5">
    <source>
        <dbReference type="ARBA" id="ARBA00023002"/>
    </source>
</evidence>
<dbReference type="InterPro" id="IPR017900">
    <property type="entry name" value="4Fe4S_Fe_S_CS"/>
</dbReference>